<keyword evidence="1 7" id="KW-0285">Flavoprotein</keyword>
<evidence type="ECO:0000256" key="3">
    <source>
        <dbReference type="ARBA" id="ARBA00023002"/>
    </source>
</evidence>
<feature type="domain" description="FAD/NAD(P)-binding" evidence="10">
    <location>
        <begin position="8"/>
        <end position="296"/>
    </location>
</feature>
<proteinExistence type="inferred from homology"/>
<dbReference type="Gene3D" id="3.50.50.60">
    <property type="entry name" value="FAD/NAD(P)-binding domain"/>
    <property type="match status" value="2"/>
</dbReference>
<reference evidence="11 12" key="1">
    <citation type="submission" date="2019-03" db="EMBL/GenBank/DDBJ databases">
        <title>Whole genome sequence of a novel Rubrobacter taiwanensis strain, isolated from Yellowstone National Park.</title>
        <authorList>
            <person name="Freed S."/>
            <person name="Ramaley R.F."/>
            <person name="Kyndt J.A."/>
        </authorList>
    </citation>
    <scope>NUCLEOTIDE SEQUENCE [LARGE SCALE GENOMIC DNA]</scope>
    <source>
        <strain evidence="11 12">Yellowstone</strain>
    </source>
</reference>
<organism evidence="11 12">
    <name type="scientific">Rubrobacter taiwanensis</name>
    <dbReference type="NCBI Taxonomy" id="185139"/>
    <lineage>
        <taxon>Bacteria</taxon>
        <taxon>Bacillati</taxon>
        <taxon>Actinomycetota</taxon>
        <taxon>Rubrobacteria</taxon>
        <taxon>Rubrobacterales</taxon>
        <taxon>Rubrobacteraceae</taxon>
        <taxon>Rubrobacter</taxon>
    </lineage>
</organism>
<keyword evidence="12" id="KW-1185">Reference proteome</keyword>
<dbReference type="Pfam" id="PF07992">
    <property type="entry name" value="Pyr_redox_2"/>
    <property type="match status" value="1"/>
</dbReference>
<dbReference type="EMBL" id="SKBU01000003">
    <property type="protein sequence ID" value="TCJ20529.1"/>
    <property type="molecule type" value="Genomic_DNA"/>
</dbReference>
<dbReference type="GO" id="GO:0004791">
    <property type="term" value="F:thioredoxin-disulfide reductase (NADPH) activity"/>
    <property type="evidence" value="ECO:0007669"/>
    <property type="project" value="UniProtKB-UniRule"/>
</dbReference>
<dbReference type="EC" id="1.8.1.9" evidence="7"/>
<evidence type="ECO:0000256" key="7">
    <source>
        <dbReference type="RuleBase" id="RU003880"/>
    </source>
</evidence>
<evidence type="ECO:0000259" key="10">
    <source>
        <dbReference type="Pfam" id="PF07992"/>
    </source>
</evidence>
<dbReference type="NCBIfam" id="TIGR01292">
    <property type="entry name" value="TRX_reduct"/>
    <property type="match status" value="1"/>
</dbReference>
<dbReference type="AlphaFoldDB" id="A0A4R1BRW2"/>
<accession>A0A4R1BRW2</accession>
<dbReference type="InterPro" id="IPR023753">
    <property type="entry name" value="FAD/NAD-binding_dom"/>
</dbReference>
<keyword evidence="5 7" id="KW-0676">Redox-active center</keyword>
<dbReference type="GO" id="GO:0019430">
    <property type="term" value="P:removal of superoxide radicals"/>
    <property type="evidence" value="ECO:0007669"/>
    <property type="project" value="UniProtKB-UniRule"/>
</dbReference>
<evidence type="ECO:0000256" key="4">
    <source>
        <dbReference type="ARBA" id="ARBA00023157"/>
    </source>
</evidence>
<dbReference type="InterPro" id="IPR008255">
    <property type="entry name" value="Pyr_nucl-diS_OxRdtase_2_AS"/>
</dbReference>
<protein>
    <recommendedName>
        <fullName evidence="7">Thioredoxin reductase</fullName>
        <ecNumber evidence="7">1.8.1.9</ecNumber>
    </recommendedName>
</protein>
<evidence type="ECO:0000256" key="1">
    <source>
        <dbReference type="ARBA" id="ARBA00022630"/>
    </source>
</evidence>
<dbReference type="GO" id="GO:0005737">
    <property type="term" value="C:cytoplasm"/>
    <property type="evidence" value="ECO:0007669"/>
    <property type="project" value="InterPro"/>
</dbReference>
<evidence type="ECO:0000313" key="12">
    <source>
        <dbReference type="Proteomes" id="UP000295244"/>
    </source>
</evidence>
<dbReference type="PANTHER" id="PTHR48105">
    <property type="entry name" value="THIOREDOXIN REDUCTASE 1-RELATED-RELATED"/>
    <property type="match status" value="1"/>
</dbReference>
<evidence type="ECO:0000256" key="5">
    <source>
        <dbReference type="ARBA" id="ARBA00023284"/>
    </source>
</evidence>
<comment type="cofactor">
    <cofactor evidence="8">
        <name>FAD</name>
        <dbReference type="ChEBI" id="CHEBI:57692"/>
    </cofactor>
    <text evidence="8">Binds 1 FAD per subunit.</text>
</comment>
<dbReference type="PRINTS" id="PR00368">
    <property type="entry name" value="FADPNR"/>
</dbReference>
<dbReference type="RefSeq" id="WP_132687517.1">
    <property type="nucleotide sequence ID" value="NZ_SKBU01000003.1"/>
</dbReference>
<gene>
    <name evidence="11" type="primary">trxB</name>
    <name evidence="11" type="ORF">E0L93_01525</name>
</gene>
<comment type="catalytic activity">
    <reaction evidence="6 7">
        <text>[thioredoxin]-dithiol + NADP(+) = [thioredoxin]-disulfide + NADPH + H(+)</text>
        <dbReference type="Rhea" id="RHEA:20345"/>
        <dbReference type="Rhea" id="RHEA-COMP:10698"/>
        <dbReference type="Rhea" id="RHEA-COMP:10700"/>
        <dbReference type="ChEBI" id="CHEBI:15378"/>
        <dbReference type="ChEBI" id="CHEBI:29950"/>
        <dbReference type="ChEBI" id="CHEBI:50058"/>
        <dbReference type="ChEBI" id="CHEBI:57783"/>
        <dbReference type="ChEBI" id="CHEBI:58349"/>
        <dbReference type="EC" id="1.8.1.9"/>
    </reaction>
</comment>
<dbReference type="OrthoDB" id="9806179at2"/>
<dbReference type="SUPFAM" id="SSF51905">
    <property type="entry name" value="FAD/NAD(P)-binding domain"/>
    <property type="match status" value="1"/>
</dbReference>
<dbReference type="InterPro" id="IPR036188">
    <property type="entry name" value="FAD/NAD-bd_sf"/>
</dbReference>
<dbReference type="Proteomes" id="UP000295244">
    <property type="component" value="Unassembled WGS sequence"/>
</dbReference>
<evidence type="ECO:0000256" key="9">
    <source>
        <dbReference type="SAM" id="MobiDB-lite"/>
    </source>
</evidence>
<evidence type="ECO:0000256" key="2">
    <source>
        <dbReference type="ARBA" id="ARBA00022827"/>
    </source>
</evidence>
<dbReference type="InterPro" id="IPR050097">
    <property type="entry name" value="Ferredoxin-NADP_redctase_2"/>
</dbReference>
<sequence length="338" mass="37015">MSDSKVRDVVIIGSGPAGYTAALYAARANLDTVVYQGIEVGGQLMLTTEVENYPGYPEGVTGPEMMEDFEKQAARFGAEMRPDNIARVDFSGRPFGLWPEGTEEPVLARAVIIATGAKAKWLGLPGEQRLMGRGVSSCATCDGFFFRDKRVAVVGGGDTAMEEALFLTNHAEKVTIIHRRDEFRASKIMLERARRNEKIDFIVNTVVEDVLGEEKVEGLRLRNVRTGEESELAVDGFFVAIGHKPATEIFQGQVEMDKGGYILQKEHTMTSVPGVFAAGDVSDRRYRQAVTAAGDGCRAAIDAERWLEEQGEAEDAEDPARWGLDKEPGKAPARPRSR</sequence>
<evidence type="ECO:0000256" key="6">
    <source>
        <dbReference type="ARBA" id="ARBA00048132"/>
    </source>
</evidence>
<evidence type="ECO:0000313" key="11">
    <source>
        <dbReference type="EMBL" id="TCJ20529.1"/>
    </source>
</evidence>
<keyword evidence="2 7" id="KW-0274">FAD</keyword>
<dbReference type="PRINTS" id="PR00469">
    <property type="entry name" value="PNDRDTASEII"/>
</dbReference>
<keyword evidence="4" id="KW-1015">Disulfide bond</keyword>
<dbReference type="InterPro" id="IPR005982">
    <property type="entry name" value="Thioredox_Rdtase"/>
</dbReference>
<comment type="similarity">
    <text evidence="7">Belongs to the class-II pyridine nucleotide-disulfide oxidoreductase family.</text>
</comment>
<comment type="caution">
    <text evidence="11">The sequence shown here is derived from an EMBL/GenBank/DDBJ whole genome shotgun (WGS) entry which is preliminary data.</text>
</comment>
<feature type="region of interest" description="Disordered" evidence="9">
    <location>
        <begin position="309"/>
        <end position="338"/>
    </location>
</feature>
<name>A0A4R1BRW2_9ACTN</name>
<dbReference type="PROSITE" id="PS00573">
    <property type="entry name" value="PYRIDINE_REDOX_2"/>
    <property type="match status" value="1"/>
</dbReference>
<keyword evidence="8" id="KW-0521">NADP</keyword>
<keyword evidence="3 7" id="KW-0560">Oxidoreductase</keyword>
<feature type="compositionally biased region" description="Basic and acidic residues" evidence="9">
    <location>
        <begin position="318"/>
        <end position="329"/>
    </location>
</feature>
<evidence type="ECO:0000256" key="8">
    <source>
        <dbReference type="RuleBase" id="RU003881"/>
    </source>
</evidence>
<comment type="subunit">
    <text evidence="7">Homodimer.</text>
</comment>